<keyword evidence="3 5" id="KW-0863">Zinc-finger</keyword>
<evidence type="ECO:0000256" key="3">
    <source>
        <dbReference type="ARBA" id="ARBA00022771"/>
    </source>
</evidence>
<keyword evidence="1" id="KW-0479">Metal-binding</keyword>
<dbReference type="GO" id="GO:0000977">
    <property type="term" value="F:RNA polymerase II transcription regulatory region sequence-specific DNA binding"/>
    <property type="evidence" value="ECO:0007669"/>
    <property type="project" value="TreeGrafter"/>
</dbReference>
<dbReference type="PROSITE" id="PS00028">
    <property type="entry name" value="ZINC_FINGER_C2H2_1"/>
    <property type="match status" value="3"/>
</dbReference>
<feature type="domain" description="C2H2-type" evidence="6">
    <location>
        <begin position="80"/>
        <end position="108"/>
    </location>
</feature>
<dbReference type="PANTHER" id="PTHR24379:SF127">
    <property type="entry name" value="BLOODY FINGERS-RELATED"/>
    <property type="match status" value="1"/>
</dbReference>
<dbReference type="AlphaFoldDB" id="A0A1E1WVB0"/>
<name>A0A1E1WVB0_PECGO</name>
<dbReference type="InterPro" id="IPR041661">
    <property type="entry name" value="ZN622/Rei1/Reh1_Znf-C2H2"/>
</dbReference>
<dbReference type="Pfam" id="PF12756">
    <property type="entry name" value="zf-C2H2_2"/>
    <property type="match status" value="1"/>
</dbReference>
<dbReference type="InterPro" id="IPR013087">
    <property type="entry name" value="Znf_C2H2_type"/>
</dbReference>
<gene>
    <name evidence="7" type="ORF">g.2854</name>
</gene>
<evidence type="ECO:0000259" key="6">
    <source>
        <dbReference type="PROSITE" id="PS50157"/>
    </source>
</evidence>
<feature type="non-terminal residue" evidence="7">
    <location>
        <position position="1"/>
    </location>
</feature>
<evidence type="ECO:0000256" key="4">
    <source>
        <dbReference type="ARBA" id="ARBA00022833"/>
    </source>
</evidence>
<dbReference type="GO" id="GO:0008270">
    <property type="term" value="F:zinc ion binding"/>
    <property type="evidence" value="ECO:0007669"/>
    <property type="project" value="UniProtKB-KW"/>
</dbReference>
<dbReference type="OrthoDB" id="10039931at2759"/>
<dbReference type="EMBL" id="GDQN01000333">
    <property type="protein sequence ID" value="JAT90721.1"/>
    <property type="molecule type" value="Transcribed_RNA"/>
</dbReference>
<evidence type="ECO:0000256" key="1">
    <source>
        <dbReference type="ARBA" id="ARBA00022723"/>
    </source>
</evidence>
<dbReference type="PROSITE" id="PS50157">
    <property type="entry name" value="ZINC_FINGER_C2H2_2"/>
    <property type="match status" value="1"/>
</dbReference>
<dbReference type="GO" id="GO:0005634">
    <property type="term" value="C:nucleus"/>
    <property type="evidence" value="ECO:0007669"/>
    <property type="project" value="TreeGrafter"/>
</dbReference>
<keyword evidence="4" id="KW-0862">Zinc</keyword>
<dbReference type="Pfam" id="PF00096">
    <property type="entry name" value="zf-C2H2"/>
    <property type="match status" value="1"/>
</dbReference>
<proteinExistence type="predicted"/>
<reference evidence="7" key="1">
    <citation type="submission" date="2015-09" db="EMBL/GenBank/DDBJ databases">
        <title>De novo assembly of Pectinophora gossypiella (Pink Bollworm) gut transcriptome.</title>
        <authorList>
            <person name="Tassone E.E."/>
        </authorList>
    </citation>
    <scope>NUCLEOTIDE SEQUENCE</scope>
</reference>
<evidence type="ECO:0000256" key="2">
    <source>
        <dbReference type="ARBA" id="ARBA00022737"/>
    </source>
</evidence>
<evidence type="ECO:0000313" key="7">
    <source>
        <dbReference type="EMBL" id="JAT90721.1"/>
    </source>
</evidence>
<feature type="non-terminal residue" evidence="7">
    <location>
        <position position="154"/>
    </location>
</feature>
<dbReference type="GO" id="GO:0000981">
    <property type="term" value="F:DNA-binding transcription factor activity, RNA polymerase II-specific"/>
    <property type="evidence" value="ECO:0007669"/>
    <property type="project" value="TreeGrafter"/>
</dbReference>
<sequence length="154" mass="17992">DIKIDVSDLACEICESSYRNVSQITNHMVEEHNLKCDNRVLASFEKYKLSDFSCTVCYDKFLDFPELKKHVSETHPKISFSCQKCLDTFESQEDLESHMERKHFILKKGESRIKCLVCPSCHKVFTSKKGYKLHISKICIKVEPKMEFTEEVVE</sequence>
<evidence type="ECO:0000256" key="5">
    <source>
        <dbReference type="PROSITE-ProRule" id="PRU00042"/>
    </source>
</evidence>
<dbReference type="PANTHER" id="PTHR24379">
    <property type="entry name" value="KRAB AND ZINC FINGER DOMAIN-CONTAINING"/>
    <property type="match status" value="1"/>
</dbReference>
<accession>A0A1E1WVB0</accession>
<keyword evidence="2" id="KW-0677">Repeat</keyword>
<dbReference type="Gene3D" id="3.30.160.60">
    <property type="entry name" value="Classic Zinc Finger"/>
    <property type="match status" value="2"/>
</dbReference>
<protein>
    <recommendedName>
        <fullName evidence="6">C2H2-type domain-containing protein</fullName>
    </recommendedName>
</protein>
<organism evidence="7">
    <name type="scientific">Pectinophora gossypiella</name>
    <name type="common">Cotton pink bollworm</name>
    <name type="synonym">Depressaria gossypiella</name>
    <dbReference type="NCBI Taxonomy" id="13191"/>
    <lineage>
        <taxon>Eukaryota</taxon>
        <taxon>Metazoa</taxon>
        <taxon>Ecdysozoa</taxon>
        <taxon>Arthropoda</taxon>
        <taxon>Hexapoda</taxon>
        <taxon>Insecta</taxon>
        <taxon>Pterygota</taxon>
        <taxon>Neoptera</taxon>
        <taxon>Endopterygota</taxon>
        <taxon>Lepidoptera</taxon>
        <taxon>Glossata</taxon>
        <taxon>Ditrysia</taxon>
        <taxon>Gelechioidea</taxon>
        <taxon>Gelechiidae</taxon>
        <taxon>Apatetrinae</taxon>
        <taxon>Pectinophora</taxon>
    </lineage>
</organism>
<dbReference type="SMART" id="SM00355">
    <property type="entry name" value="ZnF_C2H2"/>
    <property type="match status" value="4"/>
</dbReference>